<proteinExistence type="inferred from homology"/>
<keyword evidence="3" id="KW-0378">Hydrolase</keyword>
<evidence type="ECO:0000313" key="7">
    <source>
        <dbReference type="RefSeq" id="XP_013781899.1"/>
    </source>
</evidence>
<evidence type="ECO:0000256" key="4">
    <source>
        <dbReference type="ARBA" id="ARBA00023098"/>
    </source>
</evidence>
<keyword evidence="6" id="KW-1185">Reference proteome</keyword>
<evidence type="ECO:0000256" key="2">
    <source>
        <dbReference type="ARBA" id="ARBA00022679"/>
    </source>
</evidence>
<evidence type="ECO:0000259" key="5">
    <source>
        <dbReference type="PROSITE" id="PS51934"/>
    </source>
</evidence>
<protein>
    <submittedName>
        <fullName evidence="7">HRAS-like suppressor 2</fullName>
    </submittedName>
</protein>
<sequence>MPHKKTKNFKKLCINTERYGLTAFLPAGSIKNLEVGDIIEIDRIVYAHWAMYVGDGSVVHVCGPNNEDFVSNDHAIVKITRLEQVAGFNGVRINNKIVPAKDRGLKCLLPNQVVKRATEYLNKEVPYDFLSKNCEHYVTEWKYGIGWSDQASVIINVMKSLSRDYGAHQNHLMNSLTTLLNSPPVSSLKLSTSPSVKEDSMIPEFSKKLNKLWSLNSSRQ</sequence>
<dbReference type="InterPro" id="IPR051496">
    <property type="entry name" value="H-rev107_PLA/AT"/>
</dbReference>
<evidence type="ECO:0000313" key="6">
    <source>
        <dbReference type="Proteomes" id="UP000694941"/>
    </source>
</evidence>
<dbReference type="Pfam" id="PF04970">
    <property type="entry name" value="LRAT"/>
    <property type="match status" value="1"/>
</dbReference>
<dbReference type="GeneID" id="106466202"/>
<feature type="domain" description="LRAT" evidence="5">
    <location>
        <begin position="38"/>
        <end position="150"/>
    </location>
</feature>
<gene>
    <name evidence="7" type="primary">LOC106466202</name>
</gene>
<dbReference type="Proteomes" id="UP000694941">
    <property type="component" value="Unplaced"/>
</dbReference>
<dbReference type="PANTHER" id="PTHR13943">
    <property type="entry name" value="HRAS-LIKE SUPPRESSOR - RELATED"/>
    <property type="match status" value="1"/>
</dbReference>
<organism evidence="6 7">
    <name type="scientific">Limulus polyphemus</name>
    <name type="common">Atlantic horseshoe crab</name>
    <dbReference type="NCBI Taxonomy" id="6850"/>
    <lineage>
        <taxon>Eukaryota</taxon>
        <taxon>Metazoa</taxon>
        <taxon>Ecdysozoa</taxon>
        <taxon>Arthropoda</taxon>
        <taxon>Chelicerata</taxon>
        <taxon>Merostomata</taxon>
        <taxon>Xiphosura</taxon>
        <taxon>Limulidae</taxon>
        <taxon>Limulus</taxon>
    </lineage>
</organism>
<dbReference type="PANTHER" id="PTHR13943:SF77">
    <property type="entry name" value="LRAT DOMAIN-CONTAINING PROTEIN"/>
    <property type="match status" value="1"/>
</dbReference>
<dbReference type="RefSeq" id="XP_013781899.1">
    <property type="nucleotide sequence ID" value="XM_013926445.2"/>
</dbReference>
<dbReference type="InterPro" id="IPR007053">
    <property type="entry name" value="LRAT_dom"/>
</dbReference>
<evidence type="ECO:0000256" key="1">
    <source>
        <dbReference type="ARBA" id="ARBA00007824"/>
    </source>
</evidence>
<reference evidence="7" key="1">
    <citation type="submission" date="2025-08" db="UniProtKB">
        <authorList>
            <consortium name="RefSeq"/>
        </authorList>
    </citation>
    <scope>IDENTIFICATION</scope>
    <source>
        <tissue evidence="7">Muscle</tissue>
    </source>
</reference>
<accession>A0ABM1BH54</accession>
<keyword evidence="2" id="KW-0808">Transferase</keyword>
<keyword evidence="4" id="KW-0443">Lipid metabolism</keyword>
<evidence type="ECO:0000256" key="3">
    <source>
        <dbReference type="ARBA" id="ARBA00022801"/>
    </source>
</evidence>
<dbReference type="Gene3D" id="3.90.1720.10">
    <property type="entry name" value="endopeptidase domain like (from Nostoc punctiforme)"/>
    <property type="match status" value="1"/>
</dbReference>
<name>A0ABM1BH54_LIMPO</name>
<comment type="similarity">
    <text evidence="1">Belongs to the H-rev107 family.</text>
</comment>
<dbReference type="PROSITE" id="PS51934">
    <property type="entry name" value="LRAT"/>
    <property type="match status" value="1"/>
</dbReference>